<evidence type="ECO:0000256" key="1">
    <source>
        <dbReference type="SAM" id="Coils"/>
    </source>
</evidence>
<keyword evidence="2" id="KW-0812">Transmembrane</keyword>
<keyword evidence="2" id="KW-0472">Membrane</keyword>
<dbReference type="InterPro" id="IPR052534">
    <property type="entry name" value="Extracell_DNA_Util/SecSys_Comp"/>
</dbReference>
<keyword evidence="2" id="KW-1133">Transmembrane helix</keyword>
<protein>
    <submittedName>
        <fullName evidence="3">Type IV pilus assembly protein PilN</fullName>
    </submittedName>
</protein>
<name>A0A238Z724_9BACT</name>
<gene>
    <name evidence="3" type="ORF">SAMN06265340_10688</name>
</gene>
<dbReference type="RefSeq" id="WP_219350083.1">
    <property type="nucleotide sequence ID" value="NZ_FZOB01000006.1"/>
</dbReference>
<organism evidence="3 4">
    <name type="scientific">Desulfurobacterium atlanticum</name>
    <dbReference type="NCBI Taxonomy" id="240169"/>
    <lineage>
        <taxon>Bacteria</taxon>
        <taxon>Pseudomonadati</taxon>
        <taxon>Aquificota</taxon>
        <taxon>Aquificia</taxon>
        <taxon>Desulfurobacteriales</taxon>
        <taxon>Desulfurobacteriaceae</taxon>
        <taxon>Desulfurobacterium</taxon>
    </lineage>
</organism>
<evidence type="ECO:0000313" key="4">
    <source>
        <dbReference type="Proteomes" id="UP000198405"/>
    </source>
</evidence>
<sequence>MLRFNFLEREETFIEKLLKPDIILAVLLLFITFGGLFWYTGQLKSKERFLKQEIIRLDRELARLKKIQAEEKKLIKVRETLKEKLNVISKLDKERQVPSFIYFFADRKNIPYGVWLENLKQDGKKIYIAGNAYNLKLVSQFLKNVEEKIGEVKFKKTSYEEYKSKETGATYKYYHFSFTVEMK</sequence>
<dbReference type="PANTHER" id="PTHR40278">
    <property type="entry name" value="DNA UTILIZATION PROTEIN HOFN"/>
    <property type="match status" value="1"/>
</dbReference>
<reference evidence="4" key="1">
    <citation type="submission" date="2017-06" db="EMBL/GenBank/DDBJ databases">
        <authorList>
            <person name="Varghese N."/>
            <person name="Submissions S."/>
        </authorList>
    </citation>
    <scope>NUCLEOTIDE SEQUENCE [LARGE SCALE GENOMIC DNA]</scope>
    <source>
        <strain evidence="4">DSM 15668</strain>
    </source>
</reference>
<dbReference type="InterPro" id="IPR007813">
    <property type="entry name" value="PilN"/>
</dbReference>
<proteinExistence type="predicted"/>
<keyword evidence="1" id="KW-0175">Coiled coil</keyword>
<evidence type="ECO:0000313" key="3">
    <source>
        <dbReference type="EMBL" id="SNR78624.1"/>
    </source>
</evidence>
<dbReference type="Pfam" id="PF05137">
    <property type="entry name" value="PilN"/>
    <property type="match status" value="1"/>
</dbReference>
<dbReference type="EMBL" id="FZOB01000006">
    <property type="protein sequence ID" value="SNR78624.1"/>
    <property type="molecule type" value="Genomic_DNA"/>
</dbReference>
<accession>A0A238Z724</accession>
<feature type="transmembrane region" description="Helical" evidence="2">
    <location>
        <begin position="22"/>
        <end position="41"/>
    </location>
</feature>
<dbReference type="Proteomes" id="UP000198405">
    <property type="component" value="Unassembled WGS sequence"/>
</dbReference>
<feature type="coiled-coil region" evidence="1">
    <location>
        <begin position="47"/>
        <end position="84"/>
    </location>
</feature>
<keyword evidence="4" id="KW-1185">Reference proteome</keyword>
<dbReference type="PANTHER" id="PTHR40278:SF1">
    <property type="entry name" value="DNA UTILIZATION PROTEIN HOFN"/>
    <property type="match status" value="1"/>
</dbReference>
<evidence type="ECO:0000256" key="2">
    <source>
        <dbReference type="SAM" id="Phobius"/>
    </source>
</evidence>
<dbReference type="AlphaFoldDB" id="A0A238Z724"/>